<keyword evidence="4" id="KW-0963">Cytoplasm</keyword>
<dbReference type="Pfam" id="PF04381">
    <property type="entry name" value="RdgC"/>
    <property type="match status" value="1"/>
</dbReference>
<dbReference type="PANTHER" id="PTHR38103">
    <property type="entry name" value="RECOMBINATION-ASSOCIATED PROTEIN RDGC"/>
    <property type="match status" value="1"/>
</dbReference>
<dbReference type="GO" id="GO:0043590">
    <property type="term" value="C:bacterial nucleoid"/>
    <property type="evidence" value="ECO:0007669"/>
    <property type="project" value="TreeGrafter"/>
</dbReference>
<evidence type="ECO:0000313" key="7">
    <source>
        <dbReference type="Proteomes" id="UP001359886"/>
    </source>
</evidence>
<protein>
    <recommendedName>
        <fullName evidence="3">Recombination-associated protein RdgC</fullName>
    </recommendedName>
</protein>
<comment type="caution">
    <text evidence="6">The sequence shown here is derived from an EMBL/GenBank/DDBJ whole genome shotgun (WGS) entry which is preliminary data.</text>
</comment>
<keyword evidence="5" id="KW-0233">DNA recombination</keyword>
<accession>A0AAW9RF13</accession>
<dbReference type="EMBL" id="JAZHOG010000006">
    <property type="protein sequence ID" value="MEJ8567999.1"/>
    <property type="molecule type" value="Genomic_DNA"/>
</dbReference>
<reference evidence="6 7" key="1">
    <citation type="submission" date="2024-02" db="EMBL/GenBank/DDBJ databases">
        <title>A novel Wenzhouxiangellaceae bacterium, isolated from coastal sediments.</title>
        <authorList>
            <person name="Du Z.-J."/>
            <person name="Ye Y.-Q."/>
            <person name="Zhang X.-Y."/>
        </authorList>
    </citation>
    <scope>NUCLEOTIDE SEQUENCE [LARGE SCALE GENOMIC DNA]</scope>
    <source>
        <strain evidence="6 7">CH-27</strain>
    </source>
</reference>
<comment type="subcellular location">
    <subcellularLocation>
        <location evidence="1">Cytoplasm</location>
        <location evidence="1">Nucleoid</location>
    </subcellularLocation>
</comment>
<evidence type="ECO:0000256" key="5">
    <source>
        <dbReference type="ARBA" id="ARBA00023172"/>
    </source>
</evidence>
<evidence type="ECO:0000256" key="1">
    <source>
        <dbReference type="ARBA" id="ARBA00004453"/>
    </source>
</evidence>
<evidence type="ECO:0000313" key="6">
    <source>
        <dbReference type="EMBL" id="MEJ8567999.1"/>
    </source>
</evidence>
<dbReference type="GO" id="GO:0003690">
    <property type="term" value="F:double-stranded DNA binding"/>
    <property type="evidence" value="ECO:0007669"/>
    <property type="project" value="TreeGrafter"/>
</dbReference>
<gene>
    <name evidence="6" type="primary">rdgC</name>
    <name evidence="6" type="ORF">V3330_10215</name>
</gene>
<proteinExistence type="inferred from homology"/>
<dbReference type="RefSeq" id="WP_354695322.1">
    <property type="nucleotide sequence ID" value="NZ_JAZHOG010000006.1"/>
</dbReference>
<sequence>MFRNLRMYRVFTKWPETEELLSEVLSNVAFKPCDAYSEKSAGWESPSDNPNGPLCRRLAGADLLQLRTQSRVLPVAAVKEAVEERVADYRERTGEDPGRRDMRRLKEETRDSLLPKALLKSDRLHALFLQSEGVLAVDTASAPKAEWLLDHLRPALGRLQAVPLAFKSPVGGLLSRLFLGKAVAGFDVGRECRMQEMADSRSHATWREMDLDDATIRQHVVDGMRITQLGLMYDNVMSCVISEDAVISKIKFAGGEAEDVTDDEDPQMRQDAEFVLLTGTLQRLLKDLKKNLEGYSEAGPAAPDAS</sequence>
<dbReference type="GO" id="GO:0006310">
    <property type="term" value="P:DNA recombination"/>
    <property type="evidence" value="ECO:0007669"/>
    <property type="project" value="UniProtKB-KW"/>
</dbReference>
<name>A0AAW9RF13_9GAMM</name>
<evidence type="ECO:0000256" key="3">
    <source>
        <dbReference type="ARBA" id="ARBA00022296"/>
    </source>
</evidence>
<dbReference type="GO" id="GO:0000018">
    <property type="term" value="P:regulation of DNA recombination"/>
    <property type="evidence" value="ECO:0007669"/>
    <property type="project" value="TreeGrafter"/>
</dbReference>
<keyword evidence="7" id="KW-1185">Reference proteome</keyword>
<evidence type="ECO:0000256" key="2">
    <source>
        <dbReference type="ARBA" id="ARBA00008657"/>
    </source>
</evidence>
<dbReference type="Proteomes" id="UP001359886">
    <property type="component" value="Unassembled WGS sequence"/>
</dbReference>
<organism evidence="6 7">
    <name type="scientific">Elongatibacter sediminis</name>
    <dbReference type="NCBI Taxonomy" id="3119006"/>
    <lineage>
        <taxon>Bacteria</taxon>
        <taxon>Pseudomonadati</taxon>
        <taxon>Pseudomonadota</taxon>
        <taxon>Gammaproteobacteria</taxon>
        <taxon>Chromatiales</taxon>
        <taxon>Wenzhouxiangellaceae</taxon>
        <taxon>Elongatibacter</taxon>
    </lineage>
</organism>
<comment type="similarity">
    <text evidence="2">Belongs to the RdgC family.</text>
</comment>
<dbReference type="InterPro" id="IPR007476">
    <property type="entry name" value="RdgC"/>
</dbReference>
<dbReference type="PANTHER" id="PTHR38103:SF1">
    <property type="entry name" value="RECOMBINATION-ASSOCIATED PROTEIN RDGC"/>
    <property type="match status" value="1"/>
</dbReference>
<dbReference type="AlphaFoldDB" id="A0AAW9RF13"/>
<evidence type="ECO:0000256" key="4">
    <source>
        <dbReference type="ARBA" id="ARBA00022490"/>
    </source>
</evidence>